<dbReference type="OrthoDB" id="881297at2"/>
<feature type="domain" description="HTH tetR-type" evidence="3">
    <location>
        <begin position="1"/>
        <end position="59"/>
    </location>
</feature>
<dbReference type="Proteomes" id="UP000276282">
    <property type="component" value="Unassembled WGS sequence"/>
</dbReference>
<dbReference type="Gene3D" id="1.10.357.10">
    <property type="entry name" value="Tetracycline Repressor, domain 2"/>
    <property type="match status" value="1"/>
</dbReference>
<organism evidence="4 5">
    <name type="scientific">Gillisia mitskevichiae</name>
    <dbReference type="NCBI Taxonomy" id="270921"/>
    <lineage>
        <taxon>Bacteria</taxon>
        <taxon>Pseudomonadati</taxon>
        <taxon>Bacteroidota</taxon>
        <taxon>Flavobacteriia</taxon>
        <taxon>Flavobacteriales</taxon>
        <taxon>Flavobacteriaceae</taxon>
        <taxon>Gillisia</taxon>
    </lineage>
</organism>
<gene>
    <name evidence="4" type="ORF">BC962_0773</name>
</gene>
<dbReference type="PROSITE" id="PS50977">
    <property type="entry name" value="HTH_TETR_2"/>
    <property type="match status" value="1"/>
</dbReference>
<dbReference type="PANTHER" id="PTHR43479:SF11">
    <property type="entry name" value="ACREF_ENVCD OPERON REPRESSOR-RELATED"/>
    <property type="match status" value="1"/>
</dbReference>
<evidence type="ECO:0000313" key="5">
    <source>
        <dbReference type="Proteomes" id="UP000276282"/>
    </source>
</evidence>
<sequence length="203" mass="23455">MKDQIIITAAELFISLGFKSVTMDDIANELGISKKTIYSHFSTKSKLVEASTFHFLSQMSCGVENIVSQEKNAIVELFDIKNFAMKNLKDNKSSPQFQLKKYYPKVYNLVQKNHLQIMEGFVLANLEKGIKNGIYRENISLDFMSKIYFVGMLGIKDEYHFPVDKYSQHELLEHFLEYHLRAIVTEKGLKTLNTLLNHPHLNN</sequence>
<dbReference type="InterPro" id="IPR050624">
    <property type="entry name" value="HTH-type_Tx_Regulator"/>
</dbReference>
<feature type="DNA-binding region" description="H-T-H motif" evidence="2">
    <location>
        <begin position="22"/>
        <end position="41"/>
    </location>
</feature>
<dbReference type="SUPFAM" id="SSF46689">
    <property type="entry name" value="Homeodomain-like"/>
    <property type="match status" value="1"/>
</dbReference>
<keyword evidence="1 2" id="KW-0238">DNA-binding</keyword>
<reference evidence="4 5" key="1">
    <citation type="submission" date="2018-10" db="EMBL/GenBank/DDBJ databases">
        <title>Genomic Encyclopedia of Archaeal and Bacterial Type Strains, Phase II (KMG-II): from individual species to whole genera.</title>
        <authorList>
            <person name="Goeker M."/>
        </authorList>
    </citation>
    <scope>NUCLEOTIDE SEQUENCE [LARGE SCALE GENOMIC DNA]</scope>
    <source>
        <strain evidence="4 5">DSM 19839</strain>
    </source>
</reference>
<dbReference type="InterPro" id="IPR009057">
    <property type="entry name" value="Homeodomain-like_sf"/>
</dbReference>
<keyword evidence="5" id="KW-1185">Reference proteome</keyword>
<evidence type="ECO:0000313" key="4">
    <source>
        <dbReference type="EMBL" id="RKS55802.1"/>
    </source>
</evidence>
<proteinExistence type="predicted"/>
<dbReference type="SUPFAM" id="SSF48498">
    <property type="entry name" value="Tetracyclin repressor-like, C-terminal domain"/>
    <property type="match status" value="1"/>
</dbReference>
<dbReference type="PRINTS" id="PR00455">
    <property type="entry name" value="HTHTETR"/>
</dbReference>
<comment type="caution">
    <text evidence="4">The sequence shown here is derived from an EMBL/GenBank/DDBJ whole genome shotgun (WGS) entry which is preliminary data.</text>
</comment>
<evidence type="ECO:0000256" key="1">
    <source>
        <dbReference type="ARBA" id="ARBA00023125"/>
    </source>
</evidence>
<dbReference type="AlphaFoldDB" id="A0A495PXD0"/>
<name>A0A495PXD0_9FLAO</name>
<dbReference type="EMBL" id="RBLG01000001">
    <property type="protein sequence ID" value="RKS55802.1"/>
    <property type="molecule type" value="Genomic_DNA"/>
</dbReference>
<dbReference type="Pfam" id="PF00440">
    <property type="entry name" value="TetR_N"/>
    <property type="match status" value="1"/>
</dbReference>
<evidence type="ECO:0000259" key="3">
    <source>
        <dbReference type="PROSITE" id="PS50977"/>
    </source>
</evidence>
<dbReference type="GO" id="GO:0003677">
    <property type="term" value="F:DNA binding"/>
    <property type="evidence" value="ECO:0007669"/>
    <property type="project" value="UniProtKB-UniRule"/>
</dbReference>
<dbReference type="InterPro" id="IPR001647">
    <property type="entry name" value="HTH_TetR"/>
</dbReference>
<dbReference type="InterPro" id="IPR036271">
    <property type="entry name" value="Tet_transcr_reg_TetR-rel_C_sf"/>
</dbReference>
<evidence type="ECO:0000256" key="2">
    <source>
        <dbReference type="PROSITE-ProRule" id="PRU00335"/>
    </source>
</evidence>
<protein>
    <submittedName>
        <fullName evidence="4">TetR family transcriptional regulator</fullName>
    </submittedName>
</protein>
<accession>A0A495PXD0</accession>
<dbReference type="PANTHER" id="PTHR43479">
    <property type="entry name" value="ACREF/ENVCD OPERON REPRESSOR-RELATED"/>
    <property type="match status" value="1"/>
</dbReference>